<dbReference type="AlphaFoldDB" id="A0A6C0IYA1"/>
<proteinExistence type="predicted"/>
<accession>A0A6C0IYA1</accession>
<dbReference type="EMBL" id="MN740292">
    <property type="protein sequence ID" value="QHT98308.1"/>
    <property type="molecule type" value="Genomic_DNA"/>
</dbReference>
<name>A0A6C0IYA1_9ZZZZ</name>
<evidence type="ECO:0000313" key="1">
    <source>
        <dbReference type="EMBL" id="QHT98308.1"/>
    </source>
</evidence>
<protein>
    <submittedName>
        <fullName evidence="1">Uncharacterized protein</fullName>
    </submittedName>
</protein>
<sequence>MSLTYAFSKPIHTEYAHLKKTLKNSTAAYGSALSASYFITQGADQGVSAMLGAVASYTYVSLLSDRVDKFENSTIQKEFFAPLGAAAFEVSWNNAPFAFDFDYGATFVGFLAYKFALSTVLYQIVREMMIGDSASFYDTEEKVYNDLSDWNFTVDEPVHEPTEQPVEESVD</sequence>
<organism evidence="1">
    <name type="scientific">viral metagenome</name>
    <dbReference type="NCBI Taxonomy" id="1070528"/>
    <lineage>
        <taxon>unclassified sequences</taxon>
        <taxon>metagenomes</taxon>
        <taxon>organismal metagenomes</taxon>
    </lineage>
</organism>
<reference evidence="1" key="1">
    <citation type="journal article" date="2020" name="Nature">
        <title>Giant virus diversity and host interactions through global metagenomics.</title>
        <authorList>
            <person name="Schulz F."/>
            <person name="Roux S."/>
            <person name="Paez-Espino D."/>
            <person name="Jungbluth S."/>
            <person name="Walsh D.A."/>
            <person name="Denef V.J."/>
            <person name="McMahon K.D."/>
            <person name="Konstantinidis K.T."/>
            <person name="Eloe-Fadrosh E.A."/>
            <person name="Kyrpides N.C."/>
            <person name="Woyke T."/>
        </authorList>
    </citation>
    <scope>NUCLEOTIDE SEQUENCE</scope>
    <source>
        <strain evidence="1">GVMAG-M-3300025652-16</strain>
    </source>
</reference>